<accession>A0A7J9F726</accession>
<dbReference type="Gene3D" id="2.40.70.10">
    <property type="entry name" value="Acid Proteases"/>
    <property type="match status" value="1"/>
</dbReference>
<evidence type="ECO:0000313" key="1">
    <source>
        <dbReference type="EMBL" id="MBA0781109.1"/>
    </source>
</evidence>
<dbReference type="InterPro" id="IPR021109">
    <property type="entry name" value="Peptidase_aspartic_dom_sf"/>
</dbReference>
<organism evidence="1 2">
    <name type="scientific">Gossypium trilobum</name>
    <dbReference type="NCBI Taxonomy" id="34281"/>
    <lineage>
        <taxon>Eukaryota</taxon>
        <taxon>Viridiplantae</taxon>
        <taxon>Streptophyta</taxon>
        <taxon>Embryophyta</taxon>
        <taxon>Tracheophyta</taxon>
        <taxon>Spermatophyta</taxon>
        <taxon>Magnoliopsida</taxon>
        <taxon>eudicotyledons</taxon>
        <taxon>Gunneridae</taxon>
        <taxon>Pentapetalae</taxon>
        <taxon>rosids</taxon>
        <taxon>malvids</taxon>
        <taxon>Malvales</taxon>
        <taxon>Malvaceae</taxon>
        <taxon>Malvoideae</taxon>
        <taxon>Gossypium</taxon>
    </lineage>
</organism>
<reference evidence="1 2" key="1">
    <citation type="journal article" date="2019" name="Genome Biol. Evol.">
        <title>Insights into the evolution of the New World diploid cottons (Gossypium, subgenus Houzingenia) based on genome sequencing.</title>
        <authorList>
            <person name="Grover C.E."/>
            <person name="Arick M.A. 2nd"/>
            <person name="Thrash A."/>
            <person name="Conover J.L."/>
            <person name="Sanders W.S."/>
            <person name="Peterson D.G."/>
            <person name="Frelichowski J.E."/>
            <person name="Scheffler J.A."/>
            <person name="Scheffler B.E."/>
            <person name="Wendel J.F."/>
        </authorList>
    </citation>
    <scope>NUCLEOTIDE SEQUENCE [LARGE SCALE GENOMIC DNA]</scope>
    <source>
        <strain evidence="1">8</strain>
        <tissue evidence="1">Leaf</tissue>
    </source>
</reference>
<sequence>MVGSMRKMKKDIAMMATVVVATVVMENHEMGSGDLIARKIKRGKLKCYFYKGPHMKRDYPKVSSISAIKRNDEPEEAELVERKTSRVNSMVLILKKRNGGEGLMFVDFNIAGQKRSAIVDMGASDLFISKKAAGKLGLSIKKS</sequence>
<evidence type="ECO:0000313" key="2">
    <source>
        <dbReference type="Proteomes" id="UP000593568"/>
    </source>
</evidence>
<dbReference type="AlphaFoldDB" id="A0A7J9F726"/>
<proteinExistence type="predicted"/>
<comment type="caution">
    <text evidence="1">The sequence shown here is derived from an EMBL/GenBank/DDBJ whole genome shotgun (WGS) entry which is preliminary data.</text>
</comment>
<gene>
    <name evidence="1" type="ORF">Gotri_002064</name>
</gene>
<feature type="non-terminal residue" evidence="1">
    <location>
        <position position="143"/>
    </location>
</feature>
<dbReference type="Proteomes" id="UP000593568">
    <property type="component" value="Unassembled WGS sequence"/>
</dbReference>
<dbReference type="EMBL" id="JABEZW010000012">
    <property type="protein sequence ID" value="MBA0781109.1"/>
    <property type="molecule type" value="Genomic_DNA"/>
</dbReference>
<name>A0A7J9F726_9ROSI</name>
<protein>
    <submittedName>
        <fullName evidence="1">Uncharacterized protein</fullName>
    </submittedName>
</protein>
<keyword evidence="2" id="KW-1185">Reference proteome</keyword>